<feature type="coiled-coil region" evidence="2">
    <location>
        <begin position="844"/>
        <end position="989"/>
    </location>
</feature>
<name>A0AA39LGH6_9BILA</name>
<dbReference type="Pfam" id="PF00992">
    <property type="entry name" value="Troponin"/>
    <property type="match status" value="1"/>
</dbReference>
<feature type="coiled-coil region" evidence="2">
    <location>
        <begin position="716"/>
        <end position="818"/>
    </location>
</feature>
<dbReference type="Pfam" id="PF00481">
    <property type="entry name" value="PP2C"/>
    <property type="match status" value="1"/>
</dbReference>
<evidence type="ECO:0000259" key="4">
    <source>
        <dbReference type="SMART" id="SM00332"/>
    </source>
</evidence>
<dbReference type="InterPro" id="IPR036322">
    <property type="entry name" value="WD40_repeat_dom_sf"/>
</dbReference>
<dbReference type="SUPFAM" id="SSF50978">
    <property type="entry name" value="WD40 repeat-like"/>
    <property type="match status" value="1"/>
</dbReference>
<dbReference type="InterPro" id="IPR036457">
    <property type="entry name" value="PPM-type-like_dom_sf"/>
</dbReference>
<feature type="domain" description="PPM-type phosphatase" evidence="4">
    <location>
        <begin position="10"/>
        <end position="360"/>
    </location>
</feature>
<dbReference type="EMBL" id="JAUCMV010000005">
    <property type="protein sequence ID" value="KAK0396392.1"/>
    <property type="molecule type" value="Genomic_DNA"/>
</dbReference>
<sequence length="1204" mass="137583">MIEEEWWRTLLDDCPTSDDGYTKSAHIASNNDGFVTEDTDNEHHMFRLANKQFTDAKFKLYGLISDIHRGVSCAQAVRDKLLYYMLLEQGVENALREVEKTHSMSSSDIFCKSIRSLMVQVFESIEREYFNSIGDDFAAFYRQKEVALTEMTLESQQLLERTREKVSGAASTAIALIVEGRLFVISCGTVRALLLSQNDCEGTTKVEYLNQQHDVLNPSERERLLGLGLSAEQISLINTPTRCFGNFFLKGGYLDNSNLCPEVEPCSVEPTICGGFKIGLHHKFLILASPSVFKTIQQIGISSAEAGNYLMRKIAAVIAQESCDISQLVLDDICNDHCLYQVHSAVQPVTRRESMALLCVKLNEGFRSEMVQASTSKVLEIVDASQADTSNSTKKPNAHLIPSYVDFTTFDSHSLTVTSDFKYFVACLSDRLEENFSIIVFNAQNDLQEDVSFSCEVAADVLRTDDSHETLIAFAPSKTRNTATIACYILQSGHKIAAVELDNHEKSDVWEITLCPTDEHIMCVLSSSTAYLLRNTGTVIQTFSSISLYGVTCHVWSTDVTMAFATQDGSILFYRETLALDKVDLSTTLKAYLTESEVCVTSLVATKIFFFATVANRLVLMFPVISSRIQWDKARAILTSQLLNKYRKKCEREMLAMNNELRSAVEALEKQIEEISSKTELDAAASRKTIETLINTNKRKTETLKESHKKMMTEQIRLHIEKQKQSNDEIQQLRTEYKQIQNNNKSEIETLRNELNSRLQRKAEKLQKCYSKIKDLENKIEDLCQQRAEVEQHLQACIAEEEEKLRQATLMFRQQKIELKANVLIATDEAAETIKQSKYKDNVIEHQNDELNRYKALCEEKDRQIVQLAEEIKSRNAEQSEYQKKIFVYHKGKISLEKSLKQEMAKRKAADKQLRMYEAKIEEAVRNMYKPKALEKNALDLQALLNEIMAAEVDYAQYEDEEMEAQRKLEEHERKKAEVRKRLEEAGNKNKKKGFLTPERKKKLRKLLMMKAAEDLKQQQLLKAEERKRVLAERTIPLPELESVDDHSKLESIYDDMFKRMVNLETAKYDVNQAVLAQDKLINELTIAVNDLRGKFVKPALKKVSKLDNRFKKMTSSGVGEKQDFRANLKMVQKESALAKLSKKQQQSDKPDWSKKGEKSERAAVDEQKPIANGVEEEDVVVEEPVHDESEYEEEEEDEEEDEE</sequence>
<evidence type="ECO:0000313" key="6">
    <source>
        <dbReference type="Proteomes" id="UP001175271"/>
    </source>
</evidence>
<dbReference type="SMART" id="SM00332">
    <property type="entry name" value="PP2Cc"/>
    <property type="match status" value="1"/>
</dbReference>
<evidence type="ECO:0000256" key="3">
    <source>
        <dbReference type="SAM" id="MobiDB-lite"/>
    </source>
</evidence>
<comment type="similarity">
    <text evidence="1">Belongs to the troponin I family.</text>
</comment>
<dbReference type="PANTHER" id="PTHR13738">
    <property type="entry name" value="TROPONIN I"/>
    <property type="match status" value="1"/>
</dbReference>
<dbReference type="GO" id="GO:0006936">
    <property type="term" value="P:muscle contraction"/>
    <property type="evidence" value="ECO:0007669"/>
    <property type="project" value="TreeGrafter"/>
</dbReference>
<feature type="coiled-coil region" evidence="2">
    <location>
        <begin position="647"/>
        <end position="678"/>
    </location>
</feature>
<keyword evidence="2" id="KW-0175">Coiled coil</keyword>
<organism evidence="5 6">
    <name type="scientific">Steinernema hermaphroditum</name>
    <dbReference type="NCBI Taxonomy" id="289476"/>
    <lineage>
        <taxon>Eukaryota</taxon>
        <taxon>Metazoa</taxon>
        <taxon>Ecdysozoa</taxon>
        <taxon>Nematoda</taxon>
        <taxon>Chromadorea</taxon>
        <taxon>Rhabditida</taxon>
        <taxon>Tylenchina</taxon>
        <taxon>Panagrolaimomorpha</taxon>
        <taxon>Strongyloidoidea</taxon>
        <taxon>Steinernematidae</taxon>
        <taxon>Steinernema</taxon>
    </lineage>
</organism>
<dbReference type="Proteomes" id="UP001175271">
    <property type="component" value="Unassembled WGS sequence"/>
</dbReference>
<accession>A0AA39LGH6</accession>
<comment type="caution">
    <text evidence="5">The sequence shown here is derived from an EMBL/GenBank/DDBJ whole genome shotgun (WGS) entry which is preliminary data.</text>
</comment>
<keyword evidence="6" id="KW-1185">Reference proteome</keyword>
<gene>
    <name evidence="5" type="ORF">QR680_001703</name>
</gene>
<dbReference type="Gene3D" id="3.60.40.10">
    <property type="entry name" value="PPM-type phosphatase domain"/>
    <property type="match status" value="1"/>
</dbReference>
<evidence type="ECO:0000313" key="5">
    <source>
        <dbReference type="EMBL" id="KAK0396392.1"/>
    </source>
</evidence>
<feature type="compositionally biased region" description="Acidic residues" evidence="3">
    <location>
        <begin position="1190"/>
        <end position="1204"/>
    </location>
</feature>
<dbReference type="InterPro" id="IPR050875">
    <property type="entry name" value="Troponin_I"/>
</dbReference>
<evidence type="ECO:0000256" key="1">
    <source>
        <dbReference type="ARBA" id="ARBA00009930"/>
    </source>
</evidence>
<dbReference type="PANTHER" id="PTHR13738:SF1">
    <property type="entry name" value="TROPONIN I"/>
    <property type="match status" value="1"/>
</dbReference>
<reference evidence="5" key="1">
    <citation type="submission" date="2023-06" db="EMBL/GenBank/DDBJ databases">
        <title>Genomic analysis of the entomopathogenic nematode Steinernema hermaphroditum.</title>
        <authorList>
            <person name="Schwarz E.M."/>
            <person name="Heppert J.K."/>
            <person name="Baniya A."/>
            <person name="Schwartz H.T."/>
            <person name="Tan C.-H."/>
            <person name="Antoshechkin I."/>
            <person name="Sternberg P.W."/>
            <person name="Goodrich-Blair H."/>
            <person name="Dillman A.R."/>
        </authorList>
    </citation>
    <scope>NUCLEOTIDE SEQUENCE</scope>
    <source>
        <strain evidence="5">PS9179</strain>
        <tissue evidence="5">Whole animal</tissue>
    </source>
</reference>
<protein>
    <recommendedName>
        <fullName evidence="4">PPM-type phosphatase domain-containing protein</fullName>
    </recommendedName>
</protein>
<dbReference type="Gene3D" id="1.20.5.350">
    <property type="match status" value="1"/>
</dbReference>
<evidence type="ECO:0000256" key="2">
    <source>
        <dbReference type="SAM" id="Coils"/>
    </source>
</evidence>
<dbReference type="InterPro" id="IPR001978">
    <property type="entry name" value="Troponin"/>
</dbReference>
<dbReference type="SUPFAM" id="SSF81606">
    <property type="entry name" value="PP2C-like"/>
    <property type="match status" value="1"/>
</dbReference>
<dbReference type="InterPro" id="IPR038077">
    <property type="entry name" value="Troponin_sf"/>
</dbReference>
<feature type="compositionally biased region" description="Basic and acidic residues" evidence="3">
    <location>
        <begin position="1146"/>
        <end position="1169"/>
    </location>
</feature>
<dbReference type="InterPro" id="IPR001932">
    <property type="entry name" value="PPM-type_phosphatase-like_dom"/>
</dbReference>
<proteinExistence type="inferred from homology"/>
<dbReference type="SUPFAM" id="SSF90250">
    <property type="entry name" value="Troponin coil-coiled subunits"/>
    <property type="match status" value="1"/>
</dbReference>
<dbReference type="GO" id="GO:0005861">
    <property type="term" value="C:troponin complex"/>
    <property type="evidence" value="ECO:0007669"/>
    <property type="project" value="InterPro"/>
</dbReference>
<feature type="region of interest" description="Disordered" evidence="3">
    <location>
        <begin position="1137"/>
        <end position="1204"/>
    </location>
</feature>
<dbReference type="AlphaFoldDB" id="A0AA39LGH6"/>